<feature type="chain" id="PRO_5047184901" evidence="2">
    <location>
        <begin position="20"/>
        <end position="137"/>
    </location>
</feature>
<gene>
    <name evidence="3" type="ORF">ACFONL_14095</name>
</gene>
<accession>A0ABV7UIE4</accession>
<feature type="signal peptide" evidence="2">
    <location>
        <begin position="1"/>
        <end position="19"/>
    </location>
</feature>
<evidence type="ECO:0000256" key="2">
    <source>
        <dbReference type="SAM" id="SignalP"/>
    </source>
</evidence>
<evidence type="ECO:0000313" key="3">
    <source>
        <dbReference type="EMBL" id="MFC3638485.1"/>
    </source>
</evidence>
<proteinExistence type="predicted"/>
<feature type="region of interest" description="Disordered" evidence="1">
    <location>
        <begin position="68"/>
        <end position="89"/>
    </location>
</feature>
<dbReference type="InterPro" id="IPR009273">
    <property type="entry name" value="DUF930"/>
</dbReference>
<keyword evidence="4" id="KW-1185">Reference proteome</keyword>
<organism evidence="3 4">
    <name type="scientific">Camelimonas fluminis</name>
    <dbReference type="NCBI Taxonomy" id="1576911"/>
    <lineage>
        <taxon>Bacteria</taxon>
        <taxon>Pseudomonadati</taxon>
        <taxon>Pseudomonadota</taxon>
        <taxon>Alphaproteobacteria</taxon>
        <taxon>Hyphomicrobiales</taxon>
        <taxon>Chelatococcaceae</taxon>
        <taxon>Camelimonas</taxon>
    </lineage>
</organism>
<reference evidence="4" key="1">
    <citation type="journal article" date="2019" name="Int. J. Syst. Evol. Microbiol.">
        <title>The Global Catalogue of Microorganisms (GCM) 10K type strain sequencing project: providing services to taxonomists for standard genome sequencing and annotation.</title>
        <authorList>
            <consortium name="The Broad Institute Genomics Platform"/>
            <consortium name="The Broad Institute Genome Sequencing Center for Infectious Disease"/>
            <person name="Wu L."/>
            <person name="Ma J."/>
        </authorList>
    </citation>
    <scope>NUCLEOTIDE SEQUENCE [LARGE SCALE GENOMIC DNA]</scope>
    <source>
        <strain evidence="4">KCTC 42282</strain>
    </source>
</reference>
<comment type="caution">
    <text evidence="3">The sequence shown here is derived from an EMBL/GenBank/DDBJ whole genome shotgun (WGS) entry which is preliminary data.</text>
</comment>
<dbReference type="Proteomes" id="UP001595704">
    <property type="component" value="Unassembled WGS sequence"/>
</dbReference>
<sequence length="137" mass="14879">MVVASIQAAFLVVPGLCAAANANAPVATADARLTRSLMRLEPAQRFQQICDVAAMKMIARESDGMRPDRAMLDALSPPSEKGDTLAGSGAAVRSKGKWRQMSFSCEATADRLSVLRFTYKLGDEIPGSQWERYGLWQ</sequence>
<dbReference type="EMBL" id="JBHRYC010000073">
    <property type="protein sequence ID" value="MFC3638485.1"/>
    <property type="molecule type" value="Genomic_DNA"/>
</dbReference>
<dbReference type="RefSeq" id="WP_191320134.1">
    <property type="nucleotide sequence ID" value="NZ_BNCG01000014.1"/>
</dbReference>
<evidence type="ECO:0000313" key="4">
    <source>
        <dbReference type="Proteomes" id="UP001595704"/>
    </source>
</evidence>
<dbReference type="Pfam" id="PF06059">
    <property type="entry name" value="DUF930"/>
    <property type="match status" value="1"/>
</dbReference>
<keyword evidence="2" id="KW-0732">Signal</keyword>
<evidence type="ECO:0000256" key="1">
    <source>
        <dbReference type="SAM" id="MobiDB-lite"/>
    </source>
</evidence>
<name>A0ABV7UIE4_9HYPH</name>
<protein>
    <submittedName>
        <fullName evidence="3">DUF930 domain-containing protein</fullName>
    </submittedName>
</protein>